<name>A0ABU6RAV2_9FABA</name>
<reference evidence="1 2" key="1">
    <citation type="journal article" date="2023" name="Plants (Basel)">
        <title>Bridging the Gap: Combining Genomics and Transcriptomics Approaches to Understand Stylosanthes scabra, an Orphan Legume from the Brazilian Caatinga.</title>
        <authorList>
            <person name="Ferreira-Neto J.R.C."/>
            <person name="da Silva M.D."/>
            <person name="Binneck E."/>
            <person name="de Melo N.F."/>
            <person name="da Silva R.H."/>
            <person name="de Melo A.L.T.M."/>
            <person name="Pandolfi V."/>
            <person name="Bustamante F.O."/>
            <person name="Brasileiro-Vidal A.C."/>
            <person name="Benko-Iseppon A.M."/>
        </authorList>
    </citation>
    <scope>NUCLEOTIDE SEQUENCE [LARGE SCALE GENOMIC DNA]</scope>
    <source>
        <tissue evidence="1">Leaves</tissue>
    </source>
</reference>
<gene>
    <name evidence="1" type="ORF">PIB30_027188</name>
</gene>
<dbReference type="EMBL" id="JASCZI010030312">
    <property type="protein sequence ID" value="MED6121118.1"/>
    <property type="molecule type" value="Genomic_DNA"/>
</dbReference>
<comment type="caution">
    <text evidence="1">The sequence shown here is derived from an EMBL/GenBank/DDBJ whole genome shotgun (WGS) entry which is preliminary data.</text>
</comment>
<accession>A0ABU6RAV2</accession>
<organism evidence="1 2">
    <name type="scientific">Stylosanthes scabra</name>
    <dbReference type="NCBI Taxonomy" id="79078"/>
    <lineage>
        <taxon>Eukaryota</taxon>
        <taxon>Viridiplantae</taxon>
        <taxon>Streptophyta</taxon>
        <taxon>Embryophyta</taxon>
        <taxon>Tracheophyta</taxon>
        <taxon>Spermatophyta</taxon>
        <taxon>Magnoliopsida</taxon>
        <taxon>eudicotyledons</taxon>
        <taxon>Gunneridae</taxon>
        <taxon>Pentapetalae</taxon>
        <taxon>rosids</taxon>
        <taxon>fabids</taxon>
        <taxon>Fabales</taxon>
        <taxon>Fabaceae</taxon>
        <taxon>Papilionoideae</taxon>
        <taxon>50 kb inversion clade</taxon>
        <taxon>dalbergioids sensu lato</taxon>
        <taxon>Dalbergieae</taxon>
        <taxon>Pterocarpus clade</taxon>
        <taxon>Stylosanthes</taxon>
    </lineage>
</organism>
<dbReference type="Proteomes" id="UP001341840">
    <property type="component" value="Unassembled WGS sequence"/>
</dbReference>
<evidence type="ECO:0000313" key="2">
    <source>
        <dbReference type="Proteomes" id="UP001341840"/>
    </source>
</evidence>
<evidence type="ECO:0000313" key="1">
    <source>
        <dbReference type="EMBL" id="MED6121118.1"/>
    </source>
</evidence>
<protein>
    <submittedName>
        <fullName evidence="1">Uncharacterized protein</fullName>
    </submittedName>
</protein>
<keyword evidence="2" id="KW-1185">Reference proteome</keyword>
<proteinExistence type="predicted"/>
<sequence>MGKEKLQSIVVGGGTTTAALLWRKDVNDNFLGKGSHDSIYRATLDGGKLIAGAASCTGCGNCTDSAKNEIEILSRVYSPRCFVNLIVVEYILNGFVHKLLYSPVRPLGCTT</sequence>